<keyword evidence="3" id="KW-1185">Reference proteome</keyword>
<accession>A0A5K8A6P4</accession>
<name>A0A5K8A6P4_9BACT</name>
<evidence type="ECO:0000256" key="1">
    <source>
        <dbReference type="SAM" id="MobiDB-lite"/>
    </source>
</evidence>
<dbReference type="AlphaFoldDB" id="A0A5K8A6P4"/>
<dbReference type="SUPFAM" id="SSF160537">
    <property type="entry name" value="SpoVG-like"/>
    <property type="match status" value="1"/>
</dbReference>
<evidence type="ECO:0008006" key="4">
    <source>
        <dbReference type="Google" id="ProtNLM"/>
    </source>
</evidence>
<organism evidence="2 3">
    <name type="scientific">Desulfosarcina ovata subsp. ovata</name>
    <dbReference type="NCBI Taxonomy" id="2752305"/>
    <lineage>
        <taxon>Bacteria</taxon>
        <taxon>Pseudomonadati</taxon>
        <taxon>Thermodesulfobacteriota</taxon>
        <taxon>Desulfobacteria</taxon>
        <taxon>Desulfobacterales</taxon>
        <taxon>Desulfosarcinaceae</taxon>
        <taxon>Desulfosarcina</taxon>
    </lineage>
</organism>
<dbReference type="RefSeq" id="WP_155309516.1">
    <property type="nucleotide sequence ID" value="NZ_AP021879.1"/>
</dbReference>
<protein>
    <recommendedName>
        <fullName evidence="4">SpoVG family protein</fullName>
    </recommendedName>
</protein>
<gene>
    <name evidence="2" type="ORF">DSCOOX_13670</name>
</gene>
<sequence length="135" mass="15219">MTVSALNFKPYDRGAMRGFFDLRYYGLTVRGCRLMSGNNGLWIALPQKEAMQDGERKYFDQMYLTAPEMEHVRRMVLADLQAQGHLDHGHRDGGGQGGNHQHHNRPAKQGGGHRTPEGEDVSQYYTQPGDDGIPF</sequence>
<dbReference type="Gene3D" id="3.30.1120.40">
    <property type="entry name" value="Stage V sporulation protein G"/>
    <property type="match status" value="1"/>
</dbReference>
<proteinExistence type="predicted"/>
<evidence type="ECO:0000313" key="2">
    <source>
        <dbReference type="EMBL" id="BBO88187.1"/>
    </source>
</evidence>
<reference evidence="2 3" key="1">
    <citation type="submission" date="2019-11" db="EMBL/GenBank/DDBJ databases">
        <title>Comparative genomics of hydrocarbon-degrading Desulfosarcina strains.</title>
        <authorList>
            <person name="Watanabe M."/>
            <person name="Kojima H."/>
            <person name="Fukui M."/>
        </authorList>
    </citation>
    <scope>NUCLEOTIDE SEQUENCE [LARGE SCALE GENOMIC DNA]</scope>
    <source>
        <strain evidence="3">oXyS1</strain>
    </source>
</reference>
<feature type="region of interest" description="Disordered" evidence="1">
    <location>
        <begin position="80"/>
        <end position="135"/>
    </location>
</feature>
<evidence type="ECO:0000313" key="3">
    <source>
        <dbReference type="Proteomes" id="UP000422108"/>
    </source>
</evidence>
<dbReference type="EMBL" id="AP021879">
    <property type="protein sequence ID" value="BBO88187.1"/>
    <property type="molecule type" value="Genomic_DNA"/>
</dbReference>
<dbReference type="GO" id="GO:0030435">
    <property type="term" value="P:sporulation resulting in formation of a cellular spore"/>
    <property type="evidence" value="ECO:0007669"/>
    <property type="project" value="InterPro"/>
</dbReference>
<dbReference type="Proteomes" id="UP000422108">
    <property type="component" value="Chromosome"/>
</dbReference>
<dbReference type="InterPro" id="IPR036751">
    <property type="entry name" value="SpoVG_sf"/>
</dbReference>